<dbReference type="AlphaFoldDB" id="C6BZR1"/>
<feature type="compositionally biased region" description="Polar residues" evidence="1">
    <location>
        <begin position="240"/>
        <end position="258"/>
    </location>
</feature>
<accession>C6BZR1</accession>
<dbReference type="EMBL" id="CP001649">
    <property type="protein sequence ID" value="ACS78968.1"/>
    <property type="molecule type" value="Genomic_DNA"/>
</dbReference>
<dbReference type="Gene3D" id="3.30.70.2200">
    <property type="match status" value="1"/>
</dbReference>
<evidence type="ECO:0000256" key="1">
    <source>
        <dbReference type="SAM" id="MobiDB-lite"/>
    </source>
</evidence>
<reference evidence="2 3" key="1">
    <citation type="submission" date="2009-06" db="EMBL/GenBank/DDBJ databases">
        <title>Complete sequence of Desulfovibrio salexigens DSM 2638.</title>
        <authorList>
            <consortium name="US DOE Joint Genome Institute"/>
            <person name="Lucas S."/>
            <person name="Copeland A."/>
            <person name="Lapidus A."/>
            <person name="Glavina del Rio T."/>
            <person name="Tice H."/>
            <person name="Bruce D."/>
            <person name="Goodwin L."/>
            <person name="Pitluck S."/>
            <person name="Munk A.C."/>
            <person name="Brettin T."/>
            <person name="Detter J.C."/>
            <person name="Han C."/>
            <person name="Tapia R."/>
            <person name="Larimer F."/>
            <person name="Land M."/>
            <person name="Hauser L."/>
            <person name="Kyrpides N."/>
            <person name="Anderson I."/>
            <person name="Wall J.D."/>
            <person name="Arkin A.P."/>
            <person name="Dehal P."/>
            <person name="Chivian D."/>
            <person name="Giles B."/>
            <person name="Hazen T.C."/>
        </authorList>
    </citation>
    <scope>NUCLEOTIDE SEQUENCE [LARGE SCALE GENOMIC DNA]</scope>
    <source>
        <strain evidence="3">ATCC 14822 / DSM 2638 / NCIMB 8403 / VKM B-1763</strain>
    </source>
</reference>
<dbReference type="PANTHER" id="PTHR40705">
    <property type="entry name" value="TRNA(ILE2) 2-AGMATINYLCYTIDINE SYNTHETASE TIAS"/>
    <property type="match status" value="1"/>
</dbReference>
<sequence length="258" mass="28428">MRIYMGFDDTDDKDATMGTGRLVREFVYGLDNDCHVVGVVRHQLPRLDSIPYTSNNSSACAIIQISPDSNLDYLREQATEHLNKCCAPGSDPGLCIARENEVNSEIIDFSKQVTGRRQTQKDAMHAARSIELYGLGGTNDGIIGATAAVGLTVYGWCGRFIEYGRLRELGTDLHVQDLLEAGIDVISTDRDPLVPLPGDELRNSSWIRPSLWGGRPVLQVKRIDYGIWEPAHGKRKKGRNTQAGSKNRATVVPSTSPM</sequence>
<evidence type="ECO:0000313" key="2">
    <source>
        <dbReference type="EMBL" id="ACS78968.1"/>
    </source>
</evidence>
<organism evidence="2 3">
    <name type="scientific">Maridesulfovibrio salexigens (strain ATCC 14822 / DSM 2638 / NCIMB 8403 / VKM B-1763)</name>
    <name type="common">Desulfovibrio salexigens</name>
    <dbReference type="NCBI Taxonomy" id="526222"/>
    <lineage>
        <taxon>Bacteria</taxon>
        <taxon>Pseudomonadati</taxon>
        <taxon>Thermodesulfobacteriota</taxon>
        <taxon>Desulfovibrionia</taxon>
        <taxon>Desulfovibrionales</taxon>
        <taxon>Desulfovibrionaceae</taxon>
        <taxon>Maridesulfovibrio</taxon>
    </lineage>
</organism>
<keyword evidence="3" id="KW-1185">Reference proteome</keyword>
<dbReference type="OrthoDB" id="270233at2"/>
<dbReference type="RefSeq" id="WP_015850787.1">
    <property type="nucleotide sequence ID" value="NC_012881.1"/>
</dbReference>
<gene>
    <name evidence="2" type="ordered locus">Desal_0903</name>
</gene>
<protein>
    <submittedName>
        <fullName evidence="2">Conserved hypothetical cytosolic protein</fullName>
    </submittedName>
</protein>
<dbReference type="KEGG" id="dsa:Desal_0903"/>
<proteinExistence type="predicted"/>
<dbReference type="PANTHER" id="PTHR40705:SF2">
    <property type="entry name" value="DUF1743 DOMAIN-CONTAINING PROTEIN"/>
    <property type="match status" value="1"/>
</dbReference>
<dbReference type="HOGENOM" id="CLU_098525_0_0_7"/>
<evidence type="ECO:0000313" key="3">
    <source>
        <dbReference type="Proteomes" id="UP000002601"/>
    </source>
</evidence>
<dbReference type="Proteomes" id="UP000002601">
    <property type="component" value="Chromosome"/>
</dbReference>
<feature type="region of interest" description="Disordered" evidence="1">
    <location>
        <begin position="233"/>
        <end position="258"/>
    </location>
</feature>
<dbReference type="STRING" id="526222.Desal_0903"/>
<dbReference type="eggNOG" id="COG1571">
    <property type="taxonomic scope" value="Bacteria"/>
</dbReference>
<name>C6BZR1_MARSD</name>